<dbReference type="GO" id="GO:0071555">
    <property type="term" value="P:cell wall organization"/>
    <property type="evidence" value="ECO:0007669"/>
    <property type="project" value="UniProtKB-KW"/>
</dbReference>
<evidence type="ECO:0000259" key="5">
    <source>
        <dbReference type="SMART" id="SM00644"/>
    </source>
</evidence>
<reference evidence="6 7" key="1">
    <citation type="submission" date="2015-09" db="EMBL/GenBank/DDBJ databases">
        <authorList>
            <consortium name="Swine Surveillance"/>
        </authorList>
    </citation>
    <scope>NUCLEOTIDE SEQUENCE [LARGE SCALE GENOMIC DNA]</scope>
    <source>
        <strain evidence="6 7">CECT 4292</strain>
    </source>
</reference>
<evidence type="ECO:0000256" key="1">
    <source>
        <dbReference type="ARBA" id="ARBA00001561"/>
    </source>
</evidence>
<dbReference type="GeneID" id="55492506"/>
<accession>A0A0P1ED92</accession>
<dbReference type="SUPFAM" id="SSF55846">
    <property type="entry name" value="N-acetylmuramoyl-L-alanine amidase-like"/>
    <property type="match status" value="1"/>
</dbReference>
<protein>
    <recommendedName>
        <fullName evidence="2">N-acetylmuramoyl-L-alanine amidase</fullName>
        <ecNumber evidence="2">3.5.1.28</ecNumber>
    </recommendedName>
</protein>
<dbReference type="CDD" id="cd06583">
    <property type="entry name" value="PGRP"/>
    <property type="match status" value="1"/>
</dbReference>
<dbReference type="Gene3D" id="3.40.80.10">
    <property type="entry name" value="Peptidoglycan recognition protein-like"/>
    <property type="match status" value="1"/>
</dbReference>
<dbReference type="Proteomes" id="UP000050783">
    <property type="component" value="Unassembled WGS sequence"/>
</dbReference>
<dbReference type="Pfam" id="PF01510">
    <property type="entry name" value="Amidase_2"/>
    <property type="match status" value="1"/>
</dbReference>
<dbReference type="OrthoDB" id="9794842at2"/>
<dbReference type="GO" id="GO:0009253">
    <property type="term" value="P:peptidoglycan catabolic process"/>
    <property type="evidence" value="ECO:0007669"/>
    <property type="project" value="InterPro"/>
</dbReference>
<dbReference type="EMBL" id="CYPU01000021">
    <property type="protein sequence ID" value="CUH47077.1"/>
    <property type="molecule type" value="Genomic_DNA"/>
</dbReference>
<dbReference type="InterPro" id="IPR002502">
    <property type="entry name" value="Amidase_domain"/>
</dbReference>
<evidence type="ECO:0000256" key="3">
    <source>
        <dbReference type="ARBA" id="ARBA00022801"/>
    </source>
</evidence>
<dbReference type="SMART" id="SM00644">
    <property type="entry name" value="Ami_2"/>
    <property type="match status" value="1"/>
</dbReference>
<keyword evidence="3 6" id="KW-0378">Hydrolase</keyword>
<feature type="domain" description="N-acetylmuramoyl-L-alanine amidase" evidence="5">
    <location>
        <begin position="30"/>
        <end position="163"/>
    </location>
</feature>
<dbReference type="RefSeq" id="WP_058276807.1">
    <property type="nucleotide sequence ID" value="NZ_CYPU01000021.1"/>
</dbReference>
<dbReference type="PANTHER" id="PTHR30417:SF1">
    <property type="entry name" value="N-ACETYLMURAMOYL-L-ALANINE AMIDASE AMID"/>
    <property type="match status" value="1"/>
</dbReference>
<dbReference type="InterPro" id="IPR051206">
    <property type="entry name" value="NAMLAA_amidase_2"/>
</dbReference>
<dbReference type="InterPro" id="IPR036505">
    <property type="entry name" value="Amidase/PGRP_sf"/>
</dbReference>
<evidence type="ECO:0000313" key="6">
    <source>
        <dbReference type="EMBL" id="CUH47077.1"/>
    </source>
</evidence>
<gene>
    <name evidence="6" type="primary">amiD</name>
    <name evidence="6" type="ORF">RUA4292_01245</name>
</gene>
<organism evidence="6 7">
    <name type="scientific">Ruegeria atlantica</name>
    <dbReference type="NCBI Taxonomy" id="81569"/>
    <lineage>
        <taxon>Bacteria</taxon>
        <taxon>Pseudomonadati</taxon>
        <taxon>Pseudomonadota</taxon>
        <taxon>Alphaproteobacteria</taxon>
        <taxon>Rhodobacterales</taxon>
        <taxon>Roseobacteraceae</taxon>
        <taxon>Ruegeria</taxon>
    </lineage>
</organism>
<dbReference type="STRING" id="81569.RUM4293_04668"/>
<evidence type="ECO:0000256" key="2">
    <source>
        <dbReference type="ARBA" id="ARBA00011901"/>
    </source>
</evidence>
<proteinExistence type="predicted"/>
<keyword evidence="4" id="KW-0961">Cell wall biogenesis/degradation</keyword>
<dbReference type="AlphaFoldDB" id="A0A0P1ED92"/>
<comment type="catalytic activity">
    <reaction evidence="1">
        <text>Hydrolyzes the link between N-acetylmuramoyl residues and L-amino acid residues in certain cell-wall glycopeptides.</text>
        <dbReference type="EC" id="3.5.1.28"/>
    </reaction>
</comment>
<dbReference type="PANTHER" id="PTHR30417">
    <property type="entry name" value="N-ACETYLMURAMOYL-L-ALANINE AMIDASE AMID"/>
    <property type="match status" value="1"/>
</dbReference>
<evidence type="ECO:0000256" key="4">
    <source>
        <dbReference type="ARBA" id="ARBA00023316"/>
    </source>
</evidence>
<dbReference type="GO" id="GO:0009254">
    <property type="term" value="P:peptidoglycan turnover"/>
    <property type="evidence" value="ECO:0007669"/>
    <property type="project" value="TreeGrafter"/>
</dbReference>
<evidence type="ECO:0000313" key="7">
    <source>
        <dbReference type="Proteomes" id="UP000050783"/>
    </source>
</evidence>
<dbReference type="EC" id="3.5.1.28" evidence="2"/>
<sequence length="240" mass="26644">MATDTLVAGIPVPSVAPSTTDALAPIWHLSPNFGLRRDGLKPSLIVLHYTAMNNAQEALDRLCDPVHEVSAHYLIGGDGTLWQLVREEDRAWHAGAGEWHGQSDINSRSIGIELDNTGKHPFSEPQMQRLEKLLHKVMHRWAIQPNGVIGHSDMAPGRKFDPGPRFDWLRLERNALAAPREQGDGRQDAPQDRFRTLAQAAGFSAEVDDETLLSAVRLRYRPWGKGPLRPADFAPLTPHS</sequence>
<dbReference type="GO" id="GO:0008745">
    <property type="term" value="F:N-acetylmuramoyl-L-alanine amidase activity"/>
    <property type="evidence" value="ECO:0007669"/>
    <property type="project" value="UniProtKB-EC"/>
</dbReference>
<name>A0A0P1ED92_9RHOB</name>